<dbReference type="Proteomes" id="UP000242180">
    <property type="component" value="Unassembled WGS sequence"/>
</dbReference>
<evidence type="ECO:0000313" key="1">
    <source>
        <dbReference type="EMBL" id="ORZ02304.1"/>
    </source>
</evidence>
<keyword evidence="2" id="KW-1185">Reference proteome</keyword>
<dbReference type="OrthoDB" id="2443197at2759"/>
<dbReference type="OMA" id="IMALMEV"/>
<reference evidence="1 2" key="1">
    <citation type="submission" date="2016-07" db="EMBL/GenBank/DDBJ databases">
        <title>Pervasive Adenine N6-methylation of Active Genes in Fungi.</title>
        <authorList>
            <consortium name="DOE Joint Genome Institute"/>
            <person name="Mondo S.J."/>
            <person name="Dannebaum R.O."/>
            <person name="Kuo R.C."/>
            <person name="Labutti K."/>
            <person name="Haridas S."/>
            <person name="Kuo A."/>
            <person name="Salamov A."/>
            <person name="Ahrendt S.R."/>
            <person name="Lipzen A."/>
            <person name="Sullivan W."/>
            <person name="Andreopoulos W.B."/>
            <person name="Clum A."/>
            <person name="Lindquist E."/>
            <person name="Daum C."/>
            <person name="Ramamoorthy G.K."/>
            <person name="Gryganskyi A."/>
            <person name="Culley D."/>
            <person name="Magnuson J.K."/>
            <person name="James T.Y."/>
            <person name="O'Malley M.A."/>
            <person name="Stajich J.E."/>
            <person name="Spatafora J.W."/>
            <person name="Visel A."/>
            <person name="Grigoriev I.V."/>
        </authorList>
    </citation>
    <scope>NUCLEOTIDE SEQUENCE [LARGE SCALE GENOMIC DNA]</scope>
    <source>
        <strain evidence="1 2">NRRL 2496</strain>
    </source>
</reference>
<accession>A0A1X2HS53</accession>
<dbReference type="STRING" id="13706.A0A1X2HS53"/>
<proteinExistence type="predicted"/>
<sequence>MKDNERRLKGAMPDGFLKLQAYNLIMALMEVSWPSNAKDHAHFLKQEGDHELYQEIKLYGLQFYDNKLHLYSLCQPAHGLYVYEEELNIDLEVGFLANFVPRICRKLAIMQTLLAQCAESIKAYINSDSMGNSSECSSN</sequence>
<gene>
    <name evidence="1" type="ORF">BCR43DRAFT_509489</name>
</gene>
<name>A0A1X2HS53_SYNRA</name>
<comment type="caution">
    <text evidence="1">The sequence shown here is derived from an EMBL/GenBank/DDBJ whole genome shotgun (WGS) entry which is preliminary data.</text>
</comment>
<dbReference type="EMBL" id="MCGN01000001">
    <property type="protein sequence ID" value="ORZ02304.1"/>
    <property type="molecule type" value="Genomic_DNA"/>
</dbReference>
<evidence type="ECO:0000313" key="2">
    <source>
        <dbReference type="Proteomes" id="UP000242180"/>
    </source>
</evidence>
<protein>
    <submittedName>
        <fullName evidence="1">Uncharacterized protein</fullName>
    </submittedName>
</protein>
<dbReference type="AlphaFoldDB" id="A0A1X2HS53"/>
<organism evidence="1 2">
    <name type="scientific">Syncephalastrum racemosum</name>
    <name type="common">Filamentous fungus</name>
    <dbReference type="NCBI Taxonomy" id="13706"/>
    <lineage>
        <taxon>Eukaryota</taxon>
        <taxon>Fungi</taxon>
        <taxon>Fungi incertae sedis</taxon>
        <taxon>Mucoromycota</taxon>
        <taxon>Mucoromycotina</taxon>
        <taxon>Mucoromycetes</taxon>
        <taxon>Mucorales</taxon>
        <taxon>Syncephalastraceae</taxon>
        <taxon>Syncephalastrum</taxon>
    </lineage>
</organism>
<dbReference type="InParanoid" id="A0A1X2HS53"/>